<dbReference type="Proteomes" id="UP000439903">
    <property type="component" value="Unassembled WGS sequence"/>
</dbReference>
<evidence type="ECO:0000313" key="2">
    <source>
        <dbReference type="Proteomes" id="UP000439903"/>
    </source>
</evidence>
<dbReference type="InterPro" id="IPR043504">
    <property type="entry name" value="Peptidase_S1_PA_chymotrypsin"/>
</dbReference>
<protein>
    <submittedName>
        <fullName evidence="1">S1 family peptidase</fullName>
    </submittedName>
</protein>
<sequence length="224" mass="24919">MNLEKRNKIDNRILAGDGLRTYDKVKKTGKLCSAGFWARSQPNMNYIATTGHCYDSASPFYLYSLNSTTEIGEMPVYFLEPIDFGLINIDIKKFQPIPSVRNTDSERYKELFIEDVILASNNGAHLCFSGIRSHVKCGYVAALNGFTSNGEYFRDNIFIVNLRNIAGDSGGPIFNYKNFTHVSLNGIVQGGLDDFDDNINGITVVTTISSILNEIEDLEVVTTS</sequence>
<comment type="caution">
    <text evidence="1">The sequence shown here is derived from an EMBL/GenBank/DDBJ whole genome shotgun (WGS) entry which is preliminary data.</text>
</comment>
<keyword evidence="2" id="KW-1185">Reference proteome</keyword>
<accession>A0A8H4EQT5</accession>
<dbReference type="Gene3D" id="2.40.10.10">
    <property type="entry name" value="Trypsin-like serine proteases"/>
    <property type="match status" value="2"/>
</dbReference>
<gene>
    <name evidence="1" type="ORF">F8M41_008466</name>
</gene>
<reference evidence="1 2" key="1">
    <citation type="journal article" date="2019" name="Environ. Microbiol.">
        <title>At the nexus of three kingdoms: the genome of the mycorrhizal fungus Gigaspora margarita provides insights into plant, endobacterial and fungal interactions.</title>
        <authorList>
            <person name="Venice F."/>
            <person name="Ghignone S."/>
            <person name="Salvioli di Fossalunga A."/>
            <person name="Amselem J."/>
            <person name="Novero M."/>
            <person name="Xianan X."/>
            <person name="Sedzielewska Toro K."/>
            <person name="Morin E."/>
            <person name="Lipzen A."/>
            <person name="Grigoriev I.V."/>
            <person name="Henrissat B."/>
            <person name="Martin F.M."/>
            <person name="Bonfante P."/>
        </authorList>
    </citation>
    <scope>NUCLEOTIDE SEQUENCE [LARGE SCALE GENOMIC DNA]</scope>
    <source>
        <strain evidence="1 2">BEG34</strain>
    </source>
</reference>
<name>A0A8H4EQT5_GIGMA</name>
<organism evidence="1 2">
    <name type="scientific">Gigaspora margarita</name>
    <dbReference type="NCBI Taxonomy" id="4874"/>
    <lineage>
        <taxon>Eukaryota</taxon>
        <taxon>Fungi</taxon>
        <taxon>Fungi incertae sedis</taxon>
        <taxon>Mucoromycota</taxon>
        <taxon>Glomeromycotina</taxon>
        <taxon>Glomeromycetes</taxon>
        <taxon>Diversisporales</taxon>
        <taxon>Gigasporaceae</taxon>
        <taxon>Gigaspora</taxon>
    </lineage>
</organism>
<dbReference type="AlphaFoldDB" id="A0A8H4EQT5"/>
<proteinExistence type="predicted"/>
<evidence type="ECO:0000313" key="1">
    <source>
        <dbReference type="EMBL" id="KAF0537300.1"/>
    </source>
</evidence>
<dbReference type="SUPFAM" id="SSF50494">
    <property type="entry name" value="Trypsin-like serine proteases"/>
    <property type="match status" value="1"/>
</dbReference>
<dbReference type="EMBL" id="WTPW01000190">
    <property type="protein sequence ID" value="KAF0537300.1"/>
    <property type="molecule type" value="Genomic_DNA"/>
</dbReference>
<dbReference type="OrthoDB" id="2457634at2759"/>
<dbReference type="InterPro" id="IPR009003">
    <property type="entry name" value="Peptidase_S1_PA"/>
</dbReference>